<accession>A0ABU3Z787</accession>
<organism evidence="3 4">
    <name type="scientific">Veillonella absiana</name>
    <dbReference type="NCBI Taxonomy" id="3079305"/>
    <lineage>
        <taxon>Bacteria</taxon>
        <taxon>Bacillati</taxon>
        <taxon>Bacillota</taxon>
        <taxon>Negativicutes</taxon>
        <taxon>Veillonellales</taxon>
        <taxon>Veillonellaceae</taxon>
        <taxon>Veillonella</taxon>
    </lineage>
</organism>
<gene>
    <name evidence="3" type="ORF">RVY80_02790</name>
</gene>
<evidence type="ECO:0000256" key="2">
    <source>
        <dbReference type="HAMAP-Rule" id="MF_01507"/>
    </source>
</evidence>
<dbReference type="PIRSF" id="PIRSF037258">
    <property type="entry name" value="DUF965_bac"/>
    <property type="match status" value="1"/>
</dbReference>
<evidence type="ECO:0000313" key="4">
    <source>
        <dbReference type="Proteomes" id="UP001272515"/>
    </source>
</evidence>
<dbReference type="PANTHER" id="PTHR40067">
    <property type="entry name" value="UPF0297 PROTEIN YRZL"/>
    <property type="match status" value="1"/>
</dbReference>
<reference evidence="3 4" key="1">
    <citation type="submission" date="2023-10" db="EMBL/GenBank/DDBJ databases">
        <title>Veillonella sp. nov., isolated from a pig farm feces dump.</title>
        <authorList>
            <person name="Chang Y.-H."/>
        </authorList>
    </citation>
    <scope>NUCLEOTIDE SEQUENCE [LARGE SCALE GENOMIC DNA]</scope>
    <source>
        <strain evidence="3 4">YH-vei2233</strain>
    </source>
</reference>
<name>A0ABU3Z787_9FIRM</name>
<evidence type="ECO:0000256" key="1">
    <source>
        <dbReference type="ARBA" id="ARBA00010888"/>
    </source>
</evidence>
<dbReference type="PANTHER" id="PTHR40067:SF1">
    <property type="entry name" value="UPF0297 PROTEIN YRZL"/>
    <property type="match status" value="1"/>
</dbReference>
<dbReference type="Pfam" id="PF06135">
    <property type="entry name" value="IreB"/>
    <property type="match status" value="1"/>
</dbReference>
<dbReference type="EMBL" id="JAWJZB010000003">
    <property type="protein sequence ID" value="MDV5087772.1"/>
    <property type="molecule type" value="Genomic_DNA"/>
</dbReference>
<dbReference type="InterPro" id="IPR009309">
    <property type="entry name" value="IreB"/>
</dbReference>
<dbReference type="Proteomes" id="UP001272515">
    <property type="component" value="Unassembled WGS sequence"/>
</dbReference>
<evidence type="ECO:0000313" key="3">
    <source>
        <dbReference type="EMBL" id="MDV5087772.1"/>
    </source>
</evidence>
<dbReference type="NCBIfam" id="NF003997">
    <property type="entry name" value="PRK05473.1"/>
    <property type="match status" value="1"/>
</dbReference>
<proteinExistence type="inferred from homology"/>
<comment type="similarity">
    <text evidence="1 2">Belongs to the UPF0297 family.</text>
</comment>
<dbReference type="HAMAP" id="MF_01507">
    <property type="entry name" value="UPF0297"/>
    <property type="match status" value="1"/>
</dbReference>
<sequence length="86" mass="10040">MSVADETMMFKKVDDEPMTAEQVLTRVYESMKEKGYNPINQIVGYLISGDPTYITSYNNARTDIRRLERDDLIEELVKEYVKAKQL</sequence>
<keyword evidence="4" id="KW-1185">Reference proteome</keyword>
<protein>
    <recommendedName>
        <fullName evidence="2">UPF0297 protein RVY80_02790</fullName>
    </recommendedName>
</protein>
<dbReference type="RefSeq" id="WP_317329600.1">
    <property type="nucleotide sequence ID" value="NZ_JAWJZA010000001.1"/>
</dbReference>
<comment type="caution">
    <text evidence="3">The sequence shown here is derived from an EMBL/GenBank/DDBJ whole genome shotgun (WGS) entry which is preliminary data.</text>
</comment>